<evidence type="ECO:0000256" key="5">
    <source>
        <dbReference type="PIRSR" id="PIRSR036492-1"/>
    </source>
</evidence>
<accession>A0A1V9G8R1</accession>
<dbReference type="PROSITE" id="PS00070">
    <property type="entry name" value="ALDEHYDE_DEHYDR_CYS"/>
    <property type="match status" value="1"/>
</dbReference>
<keyword evidence="2 4" id="KW-0560">Oxidoreductase</keyword>
<dbReference type="PIRSF" id="PIRSF036492">
    <property type="entry name" value="ALDH"/>
    <property type="match status" value="1"/>
</dbReference>
<evidence type="ECO:0000313" key="9">
    <source>
        <dbReference type="EMBL" id="OQP67029.1"/>
    </source>
</evidence>
<feature type="active site" evidence="5 6">
    <location>
        <position position="216"/>
    </location>
</feature>
<evidence type="ECO:0000256" key="4">
    <source>
        <dbReference type="PIRNR" id="PIRNR036492"/>
    </source>
</evidence>
<dbReference type="InterPro" id="IPR016163">
    <property type="entry name" value="Ald_DH_C"/>
</dbReference>
<sequence>MHMNSDVTQQKLQRLRAFYETGATRALAFRKQQLQLLKETLLKYEQSLYDALYSDLKKSAEENWVTEMGVVVTEINVALRRLHSWMKPQKVKTNLVNLPSRSYIMHEPLGVVLIISPWNYPLQLLFTPLVGAIAAGNCVVLKPSELAPATAKVMGEIIKAIFPEDYIFYVEGDGAQVVPALMHDFRFNHVFYTGSTVVGKSIYQLAAAQLTPVTLELGGKSPCVVESDANIPVAARRIAVTKFSNAGQMCIAPDYVLVHASRKNELIAALKNVLVSFYTDDPAASYNYGKIINEKQFRRLTAYLTQGTIVHGGRHDSNRLYIEPTLIENVSPDAPLMKEEIFGPVLPVLTFNTMEEAKAIIQNNPDPLAFYIYTADANREKEWLQAVSFGGGCVNNSSWHFTNHHLPFGGRGNSGLGAYHGKYTFNLFSHAKAVMKTPTWFDPAIKYPPFKGKLKLFKWIIR</sequence>
<dbReference type="GO" id="GO:0006081">
    <property type="term" value="P:aldehyde metabolic process"/>
    <property type="evidence" value="ECO:0007669"/>
    <property type="project" value="InterPro"/>
</dbReference>
<dbReference type="PROSITE" id="PS00687">
    <property type="entry name" value="ALDEHYDE_DEHYDR_GLU"/>
    <property type="match status" value="1"/>
</dbReference>
<dbReference type="InterPro" id="IPR029510">
    <property type="entry name" value="Ald_DH_CS_GLU"/>
</dbReference>
<dbReference type="Gene3D" id="3.40.605.10">
    <property type="entry name" value="Aldehyde Dehydrogenase, Chain A, domain 1"/>
    <property type="match status" value="1"/>
</dbReference>
<dbReference type="CDD" id="cd07136">
    <property type="entry name" value="ALDH_YwdH-P39616"/>
    <property type="match status" value="1"/>
</dbReference>
<dbReference type="STRING" id="1703345.A3860_01320"/>
<name>A0A1V9G8R1_9BACT</name>
<dbReference type="SUPFAM" id="SSF53720">
    <property type="entry name" value="ALDH-like"/>
    <property type="match status" value="1"/>
</dbReference>
<reference evidence="9 10" key="1">
    <citation type="submission" date="2016-03" db="EMBL/GenBank/DDBJ databases">
        <title>Niastella vici sp. nov., isolated from farmland soil.</title>
        <authorList>
            <person name="Chen L."/>
            <person name="Wang D."/>
            <person name="Yang S."/>
            <person name="Wang G."/>
        </authorList>
    </citation>
    <scope>NUCLEOTIDE SEQUENCE [LARGE SCALE GENOMIC DNA]</scope>
    <source>
        <strain evidence="9 10">DJ57</strain>
    </source>
</reference>
<evidence type="ECO:0000256" key="7">
    <source>
        <dbReference type="RuleBase" id="RU003345"/>
    </source>
</evidence>
<evidence type="ECO:0000259" key="8">
    <source>
        <dbReference type="Pfam" id="PF00171"/>
    </source>
</evidence>
<feature type="domain" description="Aldehyde dehydrogenase" evidence="8">
    <location>
        <begin position="26"/>
        <end position="434"/>
    </location>
</feature>
<dbReference type="InterPro" id="IPR012394">
    <property type="entry name" value="Aldehyde_DH_NAD(P)"/>
</dbReference>
<dbReference type="FunFam" id="3.40.309.10:FF:000003">
    <property type="entry name" value="Aldehyde dehydrogenase"/>
    <property type="match status" value="1"/>
</dbReference>
<evidence type="ECO:0000313" key="10">
    <source>
        <dbReference type="Proteomes" id="UP000192796"/>
    </source>
</evidence>
<keyword evidence="10" id="KW-1185">Reference proteome</keyword>
<dbReference type="Gene3D" id="3.40.309.10">
    <property type="entry name" value="Aldehyde Dehydrogenase, Chain A, domain 2"/>
    <property type="match status" value="1"/>
</dbReference>
<proteinExistence type="inferred from homology"/>
<keyword evidence="3" id="KW-0520">NAD</keyword>
<dbReference type="Pfam" id="PF00171">
    <property type="entry name" value="Aldedh"/>
    <property type="match status" value="1"/>
</dbReference>
<evidence type="ECO:0000256" key="6">
    <source>
        <dbReference type="PROSITE-ProRule" id="PRU10007"/>
    </source>
</evidence>
<protein>
    <recommendedName>
        <fullName evidence="4">Aldehyde dehydrogenase</fullName>
    </recommendedName>
</protein>
<dbReference type="GO" id="GO:0005737">
    <property type="term" value="C:cytoplasm"/>
    <property type="evidence" value="ECO:0007669"/>
    <property type="project" value="TreeGrafter"/>
</dbReference>
<evidence type="ECO:0000256" key="1">
    <source>
        <dbReference type="ARBA" id="ARBA00009986"/>
    </source>
</evidence>
<dbReference type="Proteomes" id="UP000192796">
    <property type="component" value="Unassembled WGS sequence"/>
</dbReference>
<gene>
    <name evidence="9" type="ORF">A3860_01320</name>
</gene>
<feature type="active site" evidence="5">
    <location>
        <position position="250"/>
    </location>
</feature>
<dbReference type="PANTHER" id="PTHR43570">
    <property type="entry name" value="ALDEHYDE DEHYDROGENASE"/>
    <property type="match status" value="1"/>
</dbReference>
<dbReference type="EMBL" id="LVYD01000001">
    <property type="protein sequence ID" value="OQP67029.1"/>
    <property type="molecule type" value="Genomic_DNA"/>
</dbReference>
<dbReference type="GO" id="GO:0004029">
    <property type="term" value="F:aldehyde dehydrogenase (NAD+) activity"/>
    <property type="evidence" value="ECO:0007669"/>
    <property type="project" value="TreeGrafter"/>
</dbReference>
<dbReference type="PANTHER" id="PTHR43570:SF16">
    <property type="entry name" value="ALDEHYDE DEHYDROGENASE TYPE III, ISOFORM Q"/>
    <property type="match status" value="1"/>
</dbReference>
<dbReference type="AlphaFoldDB" id="A0A1V9G8R1"/>
<dbReference type="InterPro" id="IPR016161">
    <property type="entry name" value="Ald_DH/histidinol_DH"/>
</dbReference>
<dbReference type="InterPro" id="IPR016160">
    <property type="entry name" value="Ald_DH_CS_CYS"/>
</dbReference>
<dbReference type="InterPro" id="IPR016162">
    <property type="entry name" value="Ald_DH_N"/>
</dbReference>
<evidence type="ECO:0000256" key="2">
    <source>
        <dbReference type="ARBA" id="ARBA00023002"/>
    </source>
</evidence>
<dbReference type="FunFam" id="3.40.605.10:FF:000004">
    <property type="entry name" value="Aldehyde dehydrogenase"/>
    <property type="match status" value="1"/>
</dbReference>
<evidence type="ECO:0000256" key="3">
    <source>
        <dbReference type="ARBA" id="ARBA00023027"/>
    </source>
</evidence>
<comment type="caution">
    <text evidence="9">The sequence shown here is derived from an EMBL/GenBank/DDBJ whole genome shotgun (WGS) entry which is preliminary data.</text>
</comment>
<dbReference type="InterPro" id="IPR015590">
    <property type="entry name" value="Aldehyde_DH_dom"/>
</dbReference>
<organism evidence="9 10">
    <name type="scientific">Niastella vici</name>
    <dbReference type="NCBI Taxonomy" id="1703345"/>
    <lineage>
        <taxon>Bacteria</taxon>
        <taxon>Pseudomonadati</taxon>
        <taxon>Bacteroidota</taxon>
        <taxon>Chitinophagia</taxon>
        <taxon>Chitinophagales</taxon>
        <taxon>Chitinophagaceae</taxon>
        <taxon>Niastella</taxon>
    </lineage>
</organism>
<comment type="similarity">
    <text evidence="1 4 7">Belongs to the aldehyde dehydrogenase family.</text>
</comment>